<dbReference type="Proteomes" id="UP000008177">
    <property type="component" value="Unplaced contigs"/>
</dbReference>
<organism evidence="1 2">
    <name type="scientific">Botryotinia fuckeliana (strain T4)</name>
    <name type="common">Noble rot fungus</name>
    <name type="synonym">Botrytis cinerea</name>
    <dbReference type="NCBI Taxonomy" id="999810"/>
    <lineage>
        <taxon>Eukaryota</taxon>
        <taxon>Fungi</taxon>
        <taxon>Dikarya</taxon>
        <taxon>Ascomycota</taxon>
        <taxon>Pezizomycotina</taxon>
        <taxon>Leotiomycetes</taxon>
        <taxon>Helotiales</taxon>
        <taxon>Sclerotiniaceae</taxon>
        <taxon>Botrytis</taxon>
    </lineage>
</organism>
<evidence type="ECO:0000313" key="2">
    <source>
        <dbReference type="Proteomes" id="UP000008177"/>
    </source>
</evidence>
<dbReference type="HOGENOM" id="CLU_2542310_0_0_1"/>
<protein>
    <submittedName>
        <fullName evidence="1">Uncharacterized protein</fullName>
    </submittedName>
</protein>
<accession>G2YCT8</accession>
<reference evidence="2" key="1">
    <citation type="journal article" date="2011" name="PLoS Genet.">
        <title>Genomic analysis of the necrotrophic fungal pathogens Sclerotinia sclerotiorum and Botrytis cinerea.</title>
        <authorList>
            <person name="Amselem J."/>
            <person name="Cuomo C.A."/>
            <person name="van Kan J.A."/>
            <person name="Viaud M."/>
            <person name="Benito E.P."/>
            <person name="Couloux A."/>
            <person name="Coutinho P.M."/>
            <person name="de Vries R.P."/>
            <person name="Dyer P.S."/>
            <person name="Fillinger S."/>
            <person name="Fournier E."/>
            <person name="Gout L."/>
            <person name="Hahn M."/>
            <person name="Kohn L."/>
            <person name="Lapalu N."/>
            <person name="Plummer K.M."/>
            <person name="Pradier J.M."/>
            <person name="Quevillon E."/>
            <person name="Sharon A."/>
            <person name="Simon A."/>
            <person name="ten Have A."/>
            <person name="Tudzynski B."/>
            <person name="Tudzynski P."/>
            <person name="Wincker P."/>
            <person name="Andrew M."/>
            <person name="Anthouard V."/>
            <person name="Beever R.E."/>
            <person name="Beffa R."/>
            <person name="Benoit I."/>
            <person name="Bouzid O."/>
            <person name="Brault B."/>
            <person name="Chen Z."/>
            <person name="Choquer M."/>
            <person name="Collemare J."/>
            <person name="Cotton P."/>
            <person name="Danchin E.G."/>
            <person name="Da Silva C."/>
            <person name="Gautier A."/>
            <person name="Giraud C."/>
            <person name="Giraud T."/>
            <person name="Gonzalez C."/>
            <person name="Grossetete S."/>
            <person name="Guldener U."/>
            <person name="Henrissat B."/>
            <person name="Howlett B.J."/>
            <person name="Kodira C."/>
            <person name="Kretschmer M."/>
            <person name="Lappartient A."/>
            <person name="Leroch M."/>
            <person name="Levis C."/>
            <person name="Mauceli E."/>
            <person name="Neuveglise C."/>
            <person name="Oeser B."/>
            <person name="Pearson M."/>
            <person name="Poulain J."/>
            <person name="Poussereau N."/>
            <person name="Quesneville H."/>
            <person name="Rascle C."/>
            <person name="Schumacher J."/>
            <person name="Segurens B."/>
            <person name="Sexton A."/>
            <person name="Silva E."/>
            <person name="Sirven C."/>
            <person name="Soanes D.M."/>
            <person name="Talbot N.J."/>
            <person name="Templeton M."/>
            <person name="Yandava C."/>
            <person name="Yarden O."/>
            <person name="Zeng Q."/>
            <person name="Rollins J.A."/>
            <person name="Lebrun M.H."/>
            <person name="Dickman M."/>
        </authorList>
    </citation>
    <scope>NUCLEOTIDE SEQUENCE [LARGE SCALE GENOMIC DNA]</scope>
    <source>
        <strain evidence="2">T4</strain>
    </source>
</reference>
<sequence>MFWEPIAKITIDRVLKTYGSQRRIAHKLQKFNCYIADIAKTHLQDTSSTIHFILFRCLQSSCTSISLLSKIHQNSTKTLSIYL</sequence>
<dbReference type="AlphaFoldDB" id="G2YCT8"/>
<evidence type="ECO:0000313" key="1">
    <source>
        <dbReference type="EMBL" id="CCD49586.1"/>
    </source>
</evidence>
<dbReference type="EMBL" id="FQ790320">
    <property type="protein sequence ID" value="CCD49586.1"/>
    <property type="molecule type" value="Genomic_DNA"/>
</dbReference>
<dbReference type="InParanoid" id="G2YCT8"/>
<proteinExistence type="predicted"/>
<name>G2YCT8_BOTF4</name>
<gene>
    <name evidence="1" type="ORF">BofuT4_uP096940.1</name>
</gene>